<evidence type="ECO:0000313" key="2">
    <source>
        <dbReference type="Proteomes" id="UP001054837"/>
    </source>
</evidence>
<protein>
    <submittedName>
        <fullName evidence="1">Uncharacterized protein</fullName>
    </submittedName>
</protein>
<dbReference type="PANTHER" id="PTHR46060:SF3">
    <property type="entry name" value="PROTEIN GVQW3"/>
    <property type="match status" value="1"/>
</dbReference>
<reference evidence="1 2" key="1">
    <citation type="submission" date="2021-06" db="EMBL/GenBank/DDBJ databases">
        <title>Caerostris darwini draft genome.</title>
        <authorList>
            <person name="Kono N."/>
            <person name="Arakawa K."/>
        </authorList>
    </citation>
    <scope>NUCLEOTIDE SEQUENCE [LARGE SCALE GENOMIC DNA]</scope>
</reference>
<dbReference type="AlphaFoldDB" id="A0AAV4TAX0"/>
<dbReference type="Gene3D" id="3.30.420.10">
    <property type="entry name" value="Ribonuclease H-like superfamily/Ribonuclease H"/>
    <property type="match status" value="1"/>
</dbReference>
<dbReference type="GO" id="GO:0003676">
    <property type="term" value="F:nucleic acid binding"/>
    <property type="evidence" value="ECO:0007669"/>
    <property type="project" value="InterPro"/>
</dbReference>
<evidence type="ECO:0000313" key="1">
    <source>
        <dbReference type="EMBL" id="GIY43440.1"/>
    </source>
</evidence>
<dbReference type="PANTHER" id="PTHR46060">
    <property type="entry name" value="MARINER MOS1 TRANSPOSASE-LIKE PROTEIN"/>
    <property type="match status" value="1"/>
</dbReference>
<dbReference type="InterPro" id="IPR036397">
    <property type="entry name" value="RNaseH_sf"/>
</dbReference>
<dbReference type="EMBL" id="BPLQ01009356">
    <property type="protein sequence ID" value="GIY43440.1"/>
    <property type="molecule type" value="Genomic_DNA"/>
</dbReference>
<organism evidence="1 2">
    <name type="scientific">Caerostris darwini</name>
    <dbReference type="NCBI Taxonomy" id="1538125"/>
    <lineage>
        <taxon>Eukaryota</taxon>
        <taxon>Metazoa</taxon>
        <taxon>Ecdysozoa</taxon>
        <taxon>Arthropoda</taxon>
        <taxon>Chelicerata</taxon>
        <taxon>Arachnida</taxon>
        <taxon>Araneae</taxon>
        <taxon>Araneomorphae</taxon>
        <taxon>Entelegynae</taxon>
        <taxon>Araneoidea</taxon>
        <taxon>Araneidae</taxon>
        <taxon>Caerostris</taxon>
    </lineage>
</organism>
<name>A0AAV4TAX0_9ARAC</name>
<proteinExistence type="predicted"/>
<dbReference type="InterPro" id="IPR052709">
    <property type="entry name" value="Transposase-MT_Hybrid"/>
</dbReference>
<dbReference type="Proteomes" id="UP001054837">
    <property type="component" value="Unassembled WGS sequence"/>
</dbReference>
<sequence>MLVLSVKVILQGGPTPPHTAKAIRDIISAFGGKFYPPPPYLSESAPSDYHLFSSMFNDAFSMKHINSYENVEKGLHDWTISTYIWFFWEGIHILPMRWGKM</sequence>
<accession>A0AAV4TAX0</accession>
<comment type="caution">
    <text evidence="1">The sequence shown here is derived from an EMBL/GenBank/DDBJ whole genome shotgun (WGS) entry which is preliminary data.</text>
</comment>
<gene>
    <name evidence="1" type="ORF">CDAR_96401</name>
</gene>
<keyword evidence="2" id="KW-1185">Reference proteome</keyword>